<dbReference type="EMBL" id="JAKUCV010003381">
    <property type="protein sequence ID" value="KAJ4839195.1"/>
    <property type="molecule type" value="Genomic_DNA"/>
</dbReference>
<dbReference type="AlphaFoldDB" id="A0A9Q0FYU6"/>
<evidence type="ECO:0000313" key="2">
    <source>
        <dbReference type="Proteomes" id="UP001141552"/>
    </source>
</evidence>
<sequence length="80" mass="8627">MGGLGLQVVEKVEEADFILAHGTEAMGQSSGEACPMKLEELEKILELCAAKRIPMVVANPDFVTVEARDLRVMPGMLLKA</sequence>
<dbReference type="OrthoDB" id="426235at2759"/>
<dbReference type="Proteomes" id="UP001141552">
    <property type="component" value="Unassembled WGS sequence"/>
</dbReference>
<reference evidence="1" key="2">
    <citation type="journal article" date="2023" name="Plants (Basel)">
        <title>Annotation of the Turnera subulata (Passifloraceae) Draft Genome Reveals the S-Locus Evolved after the Divergence of Turneroideae from Passifloroideae in a Stepwise Manner.</title>
        <authorList>
            <person name="Henning P.M."/>
            <person name="Roalson E.H."/>
            <person name="Mir W."/>
            <person name="McCubbin A.G."/>
            <person name="Shore J.S."/>
        </authorList>
    </citation>
    <scope>NUCLEOTIDE SEQUENCE</scope>
    <source>
        <strain evidence="1">F60SS</strain>
    </source>
</reference>
<proteinExistence type="predicted"/>
<reference evidence="1" key="1">
    <citation type="submission" date="2022-02" db="EMBL/GenBank/DDBJ databases">
        <authorList>
            <person name="Henning P.M."/>
            <person name="McCubbin A.G."/>
            <person name="Shore J.S."/>
        </authorList>
    </citation>
    <scope>NUCLEOTIDE SEQUENCE</scope>
    <source>
        <strain evidence="1">F60SS</strain>
        <tissue evidence="1">Leaves</tissue>
    </source>
</reference>
<keyword evidence="2" id="KW-1185">Reference proteome</keyword>
<name>A0A9Q0FYU6_9ROSI</name>
<comment type="caution">
    <text evidence="1">The sequence shown here is derived from an EMBL/GenBank/DDBJ whole genome shotgun (WGS) entry which is preliminary data.</text>
</comment>
<accession>A0A9Q0FYU6</accession>
<gene>
    <name evidence="1" type="ORF">Tsubulata_023144</name>
</gene>
<evidence type="ECO:0000313" key="1">
    <source>
        <dbReference type="EMBL" id="KAJ4839195.1"/>
    </source>
</evidence>
<protein>
    <submittedName>
        <fullName evidence="1">Uncharacterized protein</fullName>
    </submittedName>
</protein>
<organism evidence="1 2">
    <name type="scientific">Turnera subulata</name>
    <dbReference type="NCBI Taxonomy" id="218843"/>
    <lineage>
        <taxon>Eukaryota</taxon>
        <taxon>Viridiplantae</taxon>
        <taxon>Streptophyta</taxon>
        <taxon>Embryophyta</taxon>
        <taxon>Tracheophyta</taxon>
        <taxon>Spermatophyta</taxon>
        <taxon>Magnoliopsida</taxon>
        <taxon>eudicotyledons</taxon>
        <taxon>Gunneridae</taxon>
        <taxon>Pentapetalae</taxon>
        <taxon>rosids</taxon>
        <taxon>fabids</taxon>
        <taxon>Malpighiales</taxon>
        <taxon>Passifloraceae</taxon>
        <taxon>Turnera</taxon>
    </lineage>
</organism>